<keyword evidence="11 12" id="KW-0472">Membrane</keyword>
<dbReference type="InterPro" id="IPR023214">
    <property type="entry name" value="HAD_sf"/>
</dbReference>
<keyword evidence="8" id="KW-0460">Magnesium</keyword>
<dbReference type="Pfam" id="PF00689">
    <property type="entry name" value="Cation_ATPase_C"/>
    <property type="match status" value="1"/>
</dbReference>
<dbReference type="InterPro" id="IPR050510">
    <property type="entry name" value="Cation_transp_ATPase_P-type"/>
</dbReference>
<comment type="caution">
    <text evidence="14">The sequence shown here is derived from an EMBL/GenBank/DDBJ whole genome shotgun (WGS) entry which is preliminary data.</text>
</comment>
<dbReference type="SUPFAM" id="SSF81665">
    <property type="entry name" value="Calcium ATPase, transmembrane domain M"/>
    <property type="match status" value="1"/>
</dbReference>
<dbReference type="InterPro" id="IPR059000">
    <property type="entry name" value="ATPase_P-type_domA"/>
</dbReference>
<feature type="transmembrane region" description="Helical" evidence="12">
    <location>
        <begin position="702"/>
        <end position="726"/>
    </location>
</feature>
<feature type="transmembrane region" description="Helical" evidence="12">
    <location>
        <begin position="284"/>
        <end position="307"/>
    </location>
</feature>
<evidence type="ECO:0000256" key="5">
    <source>
        <dbReference type="ARBA" id="ARBA00022692"/>
    </source>
</evidence>
<keyword evidence="10 12" id="KW-1133">Transmembrane helix</keyword>
<dbReference type="InterPro" id="IPR006068">
    <property type="entry name" value="ATPase_P-typ_cation-transptr_C"/>
</dbReference>
<dbReference type="PRINTS" id="PR00119">
    <property type="entry name" value="CATATPASE"/>
</dbReference>
<evidence type="ECO:0000313" key="15">
    <source>
        <dbReference type="Proteomes" id="UP000252355"/>
    </source>
</evidence>
<feature type="transmembrane region" description="Helical" evidence="12">
    <location>
        <begin position="813"/>
        <end position="831"/>
    </location>
</feature>
<proteinExistence type="inferred from homology"/>
<feature type="domain" description="Cation-transporting P-type ATPase N-terminal" evidence="13">
    <location>
        <begin position="11"/>
        <end position="84"/>
    </location>
</feature>
<dbReference type="InterPro" id="IPR018303">
    <property type="entry name" value="ATPase_P-typ_P_site"/>
</dbReference>
<evidence type="ECO:0000313" key="14">
    <source>
        <dbReference type="EMBL" id="RCK81352.1"/>
    </source>
</evidence>
<dbReference type="InterPro" id="IPR036412">
    <property type="entry name" value="HAD-like_sf"/>
</dbReference>
<dbReference type="InterPro" id="IPR044492">
    <property type="entry name" value="P_typ_ATPase_HD_dom"/>
</dbReference>
<dbReference type="EMBL" id="QOQW01000002">
    <property type="protein sequence ID" value="RCK81352.1"/>
    <property type="molecule type" value="Genomic_DNA"/>
</dbReference>
<dbReference type="SUPFAM" id="SSF81653">
    <property type="entry name" value="Calcium ATPase, transduction domain A"/>
    <property type="match status" value="1"/>
</dbReference>
<keyword evidence="4" id="KW-0597">Phosphoprotein</keyword>
<evidence type="ECO:0000256" key="8">
    <source>
        <dbReference type="ARBA" id="ARBA00022842"/>
    </source>
</evidence>
<dbReference type="Gene3D" id="3.40.1110.10">
    <property type="entry name" value="Calcium-transporting ATPase, cytoplasmic domain N"/>
    <property type="match status" value="1"/>
</dbReference>
<protein>
    <submittedName>
        <fullName evidence="14">Lead, cadmium, zinc and mercury transporting ATPase</fullName>
    </submittedName>
</protein>
<dbReference type="GO" id="GO:0005524">
    <property type="term" value="F:ATP binding"/>
    <property type="evidence" value="ECO:0007669"/>
    <property type="project" value="UniProtKB-KW"/>
</dbReference>
<dbReference type="PANTHER" id="PTHR43294">
    <property type="entry name" value="SODIUM/POTASSIUM-TRANSPORTING ATPASE SUBUNIT ALPHA"/>
    <property type="match status" value="1"/>
</dbReference>
<dbReference type="GO" id="GO:0016887">
    <property type="term" value="F:ATP hydrolysis activity"/>
    <property type="evidence" value="ECO:0007669"/>
    <property type="project" value="InterPro"/>
</dbReference>
<dbReference type="Pfam" id="PF00122">
    <property type="entry name" value="E1-E2_ATPase"/>
    <property type="match status" value="1"/>
</dbReference>
<dbReference type="InterPro" id="IPR023298">
    <property type="entry name" value="ATPase_P-typ_TM_dom_sf"/>
</dbReference>
<dbReference type="Gene3D" id="1.20.1110.10">
    <property type="entry name" value="Calcium-transporting ATPase, transmembrane domain"/>
    <property type="match status" value="1"/>
</dbReference>
<feature type="transmembrane region" description="Helical" evidence="12">
    <location>
        <begin position="851"/>
        <end position="870"/>
    </location>
</feature>
<dbReference type="SFLD" id="SFLDS00003">
    <property type="entry name" value="Haloacid_Dehalogenase"/>
    <property type="match status" value="1"/>
</dbReference>
<gene>
    <name evidence="14" type="ORF">OZSIB_2221</name>
</gene>
<dbReference type="NCBIfam" id="TIGR01494">
    <property type="entry name" value="ATPase_P-type"/>
    <property type="match status" value="2"/>
</dbReference>
<evidence type="ECO:0000256" key="2">
    <source>
        <dbReference type="ARBA" id="ARBA00005675"/>
    </source>
</evidence>
<feature type="transmembrane region" description="Helical" evidence="12">
    <location>
        <begin position="882"/>
        <end position="901"/>
    </location>
</feature>
<dbReference type="FunFam" id="3.40.50.1000:FF:000028">
    <property type="entry name" value="Calcium-transporting P-type ATPase, putative"/>
    <property type="match status" value="1"/>
</dbReference>
<dbReference type="InterPro" id="IPR023299">
    <property type="entry name" value="ATPase_P-typ_cyto_dom_N"/>
</dbReference>
<organism evidence="14 15">
    <name type="scientific">Candidatus Ozemobacter sibiricus</name>
    <dbReference type="NCBI Taxonomy" id="2268124"/>
    <lineage>
        <taxon>Bacteria</taxon>
        <taxon>Candidatus Ozemobacteria</taxon>
        <taxon>Candidatus Ozemobacterales</taxon>
        <taxon>Candidatus Ozemobacteraceae</taxon>
        <taxon>Candidatus Ozemobacter</taxon>
    </lineage>
</organism>
<feature type="transmembrane region" description="Helical" evidence="12">
    <location>
        <begin position="89"/>
        <end position="105"/>
    </location>
</feature>
<evidence type="ECO:0000256" key="7">
    <source>
        <dbReference type="ARBA" id="ARBA00022840"/>
    </source>
</evidence>
<dbReference type="FunFam" id="2.70.150.10:FF:000160">
    <property type="entry name" value="Sarcoplasmic/endoplasmic reticulum calcium ATPase 1"/>
    <property type="match status" value="1"/>
</dbReference>
<dbReference type="InterPro" id="IPR004014">
    <property type="entry name" value="ATPase_P-typ_cation-transptr_N"/>
</dbReference>
<dbReference type="GO" id="GO:0005886">
    <property type="term" value="C:plasma membrane"/>
    <property type="evidence" value="ECO:0007669"/>
    <property type="project" value="UniProtKB-SubCell"/>
</dbReference>
<dbReference type="Proteomes" id="UP000252355">
    <property type="component" value="Unassembled WGS sequence"/>
</dbReference>
<dbReference type="PROSITE" id="PS00154">
    <property type="entry name" value="ATPASE_E1_E2"/>
    <property type="match status" value="1"/>
</dbReference>
<dbReference type="Pfam" id="PF00690">
    <property type="entry name" value="Cation_ATPase_N"/>
    <property type="match status" value="1"/>
</dbReference>
<keyword evidence="9" id="KW-1278">Translocase</keyword>
<keyword evidence="3" id="KW-1003">Cell membrane</keyword>
<dbReference type="PRINTS" id="PR00120">
    <property type="entry name" value="HATPASE"/>
</dbReference>
<evidence type="ECO:0000259" key="13">
    <source>
        <dbReference type="SMART" id="SM00831"/>
    </source>
</evidence>
<dbReference type="SMART" id="SM00831">
    <property type="entry name" value="Cation_ATPase_N"/>
    <property type="match status" value="1"/>
</dbReference>
<dbReference type="Gene3D" id="3.40.50.1000">
    <property type="entry name" value="HAD superfamily/HAD-like"/>
    <property type="match status" value="1"/>
</dbReference>
<feature type="transmembrane region" description="Helical" evidence="12">
    <location>
        <begin position="732"/>
        <end position="750"/>
    </location>
</feature>
<dbReference type="SFLD" id="SFLDF00027">
    <property type="entry name" value="p-type_atpase"/>
    <property type="match status" value="1"/>
</dbReference>
<feature type="transmembrane region" description="Helical" evidence="12">
    <location>
        <begin position="252"/>
        <end position="272"/>
    </location>
</feature>
<evidence type="ECO:0000256" key="6">
    <source>
        <dbReference type="ARBA" id="ARBA00022741"/>
    </source>
</evidence>
<evidence type="ECO:0000256" key="9">
    <source>
        <dbReference type="ARBA" id="ARBA00022967"/>
    </source>
</evidence>
<dbReference type="Pfam" id="PF13246">
    <property type="entry name" value="Cation_ATPase"/>
    <property type="match status" value="1"/>
</dbReference>
<evidence type="ECO:0000256" key="4">
    <source>
        <dbReference type="ARBA" id="ARBA00022553"/>
    </source>
</evidence>
<dbReference type="SFLD" id="SFLDG00002">
    <property type="entry name" value="C1.7:_P-type_atpase_like"/>
    <property type="match status" value="1"/>
</dbReference>
<comment type="similarity">
    <text evidence="2">Belongs to the cation transport ATPase (P-type) (TC 3.A.3) family. Type IIA subfamily.</text>
</comment>
<dbReference type="InterPro" id="IPR001757">
    <property type="entry name" value="P_typ_ATPase"/>
</dbReference>
<feature type="transmembrane region" description="Helical" evidence="12">
    <location>
        <begin position="776"/>
        <end position="793"/>
    </location>
</feature>
<sequence>MDHLRQAIAQDWSIQDGEAALRAFGSSTAGLTRSEAEARAQVFGPNEIAQGKPTPWYVLLKRQFESPLIFILLLAAAATWLVSEHPSDAWIILAVLAINAAIGYYQERKAERAINNIKGMSAPRCRVRREGQVIDLDARQLVPGDIILLEEGDRVPADGRLLSAVRLRVEEAIFTGETVAAAKQIAPLAAPSVLADRTDMVFMGTHVTSGRGEAVVTAIGMATELGKIAGLVQTAEDVQTPLQKKLDGFSAFIARAVLGICLLIFVSSYVVWRQPFGEVLLNAIALAVSAIPEGLPVVITLVLAIGVRRMAAHQALIRKLPTVETLGSATVICTDKTGTLTRNEMVVVKVFTGDAEYTVTGEGYACVGQILQADGKPAPAAALAPLLETAVLCNNSSLKLEADGTWQMVGDGTEGALLTLAGKSAAALLTLRHQQQRLAELPFDSKIKFMITVHATPDGRPRAHLKGSLEAVLARCAAYLTAAGPQPLTPAIIDRIKRINLAYADEALRVLGFACRDLPADFDPATFPDQDHQGYTFLGLVGMMDLPRPEAVAAVTRCRRAGIKVVMITGDHPATARAVGRKVGIFDEGMRMMTGAELQQLDDAGLRAIVQEVAIYARTSPEDKMRIIQALQWHGHVVSMTGDGVNDAPALTRADIGVAMGRSGTDVAREAAGMVLVDDNFASIVAAVEEGRIIYNNLRKALGFLMATNAGEVITLLAASLLGLAAPLRAVMILWVNLVTDGFTTIALGVDPPEGDEMDRPPRSPREDLLSGPMKMQLAIVAPLMAVGTLLAYRLGLSQALAAGSDAAGAARVAQTMAFGTMVFFQLFNIFNCRSYEKSLFRIGLASNPTLLGAVGLAALLQIGAMYLPFMQTLLGTVSLSASQLAIVLGLSLTVVPAVELGKLVRR</sequence>
<name>A0A367ZVG9_9BACT</name>
<evidence type="ECO:0000256" key="1">
    <source>
        <dbReference type="ARBA" id="ARBA00004651"/>
    </source>
</evidence>
<keyword evidence="5 12" id="KW-0812">Transmembrane</keyword>
<dbReference type="PANTHER" id="PTHR43294:SF21">
    <property type="entry name" value="CATION TRANSPORTING ATPASE"/>
    <property type="match status" value="1"/>
</dbReference>
<dbReference type="AlphaFoldDB" id="A0A367ZVG9"/>
<dbReference type="Gene3D" id="2.70.150.10">
    <property type="entry name" value="Calcium-transporting ATPase, cytoplasmic transduction domain A"/>
    <property type="match status" value="1"/>
</dbReference>
<keyword evidence="7" id="KW-0067">ATP-binding</keyword>
<dbReference type="SUPFAM" id="SSF81660">
    <property type="entry name" value="Metal cation-transporting ATPase, ATP-binding domain N"/>
    <property type="match status" value="1"/>
</dbReference>
<dbReference type="SUPFAM" id="SSF56784">
    <property type="entry name" value="HAD-like"/>
    <property type="match status" value="1"/>
</dbReference>
<evidence type="ECO:0000256" key="10">
    <source>
        <dbReference type="ARBA" id="ARBA00022989"/>
    </source>
</evidence>
<comment type="subcellular location">
    <subcellularLocation>
        <location evidence="1">Cell membrane</location>
        <topology evidence="1">Multi-pass membrane protein</topology>
    </subcellularLocation>
</comment>
<dbReference type="InterPro" id="IPR008250">
    <property type="entry name" value="ATPase_P-typ_transduc_dom_A_sf"/>
</dbReference>
<keyword evidence="6" id="KW-0547">Nucleotide-binding</keyword>
<evidence type="ECO:0000256" key="3">
    <source>
        <dbReference type="ARBA" id="ARBA00022475"/>
    </source>
</evidence>
<evidence type="ECO:0000256" key="11">
    <source>
        <dbReference type="ARBA" id="ARBA00023136"/>
    </source>
</evidence>
<feature type="transmembrane region" description="Helical" evidence="12">
    <location>
        <begin position="66"/>
        <end position="83"/>
    </location>
</feature>
<reference evidence="14 15" key="1">
    <citation type="submission" date="2018-05" db="EMBL/GenBank/DDBJ databases">
        <title>A metagenomic window into the 2 km-deep terrestrial subsurface aquifer revealed taxonomically and functionally diverse microbial community comprising novel uncultured bacterial lineages.</title>
        <authorList>
            <person name="Kadnikov V.V."/>
            <person name="Mardanov A.V."/>
            <person name="Beletsky A.V."/>
            <person name="Banks D."/>
            <person name="Pimenov N.V."/>
            <person name="Frank Y.A."/>
            <person name="Karnachuk O.V."/>
            <person name="Ravin N.V."/>
        </authorList>
    </citation>
    <scope>NUCLEOTIDE SEQUENCE [LARGE SCALE GENOMIC DNA]</scope>
    <source>
        <strain evidence="14">BY5</strain>
    </source>
</reference>
<accession>A0A367ZVG9</accession>
<evidence type="ECO:0000256" key="12">
    <source>
        <dbReference type="SAM" id="Phobius"/>
    </source>
</evidence>